<name>A0A7W9G3X1_9ACTN</name>
<comment type="caution">
    <text evidence="1">The sequence shown here is derived from an EMBL/GenBank/DDBJ whole genome shotgun (WGS) entry which is preliminary data.</text>
</comment>
<gene>
    <name evidence="1" type="ORF">HD596_003521</name>
</gene>
<evidence type="ECO:0008006" key="3">
    <source>
        <dbReference type="Google" id="ProtNLM"/>
    </source>
</evidence>
<keyword evidence="2" id="KW-1185">Reference proteome</keyword>
<organism evidence="1 2">
    <name type="scientific">Nonomuraea jabiensis</name>
    <dbReference type="NCBI Taxonomy" id="882448"/>
    <lineage>
        <taxon>Bacteria</taxon>
        <taxon>Bacillati</taxon>
        <taxon>Actinomycetota</taxon>
        <taxon>Actinomycetes</taxon>
        <taxon>Streptosporangiales</taxon>
        <taxon>Streptosporangiaceae</taxon>
        <taxon>Nonomuraea</taxon>
    </lineage>
</organism>
<reference evidence="1 2" key="1">
    <citation type="submission" date="2020-08" db="EMBL/GenBank/DDBJ databases">
        <title>Sequencing the genomes of 1000 actinobacteria strains.</title>
        <authorList>
            <person name="Klenk H.-P."/>
        </authorList>
    </citation>
    <scope>NUCLEOTIDE SEQUENCE [LARGE SCALE GENOMIC DNA]</scope>
    <source>
        <strain evidence="1 2">DSM 45507</strain>
    </source>
</reference>
<dbReference type="InterPro" id="IPR037883">
    <property type="entry name" value="Knr4/Smi1-like_sf"/>
</dbReference>
<evidence type="ECO:0000313" key="1">
    <source>
        <dbReference type="EMBL" id="MBB5776765.1"/>
    </source>
</evidence>
<sequence>MAYDPAALDRLTSLVPPPASPIFGIRSWDEVFRALDLRLPPDYIAFIERYGECEFARWIGVFDFRTLTDEQLAHIPEWMDYYRDLREDSPEDFRLAMWPEPGGFFQWGSTIDGDAMGWMTVGKPEEWPIMIVARHHDEDLPVQETMTEWLVGWASGARFGSWAFSATSEEHPLICEPRD</sequence>
<dbReference type="RefSeq" id="WP_185070328.1">
    <property type="nucleotide sequence ID" value="NZ_JACHMB010000001.1"/>
</dbReference>
<dbReference type="EMBL" id="JACHMB010000001">
    <property type="protein sequence ID" value="MBB5776765.1"/>
    <property type="molecule type" value="Genomic_DNA"/>
</dbReference>
<dbReference type="Pfam" id="PF14568">
    <property type="entry name" value="SUKH_6"/>
    <property type="match status" value="1"/>
</dbReference>
<protein>
    <recommendedName>
        <fullName evidence="3">SMI1/KNR4 family protein</fullName>
    </recommendedName>
</protein>
<dbReference type="AlphaFoldDB" id="A0A7W9G3X1"/>
<dbReference type="SUPFAM" id="SSF160631">
    <property type="entry name" value="SMI1/KNR4-like"/>
    <property type="match status" value="1"/>
</dbReference>
<dbReference type="Proteomes" id="UP000579153">
    <property type="component" value="Unassembled WGS sequence"/>
</dbReference>
<proteinExistence type="predicted"/>
<evidence type="ECO:0000313" key="2">
    <source>
        <dbReference type="Proteomes" id="UP000579153"/>
    </source>
</evidence>
<accession>A0A7W9G3X1</accession>